<keyword evidence="1" id="KW-1133">Transmembrane helix</keyword>
<dbReference type="Proteomes" id="UP000290189">
    <property type="component" value="Unassembled WGS sequence"/>
</dbReference>
<organism evidence="3 5">
    <name type="scientific">Plasmodiophora brassicae</name>
    <name type="common">Clubroot disease agent</name>
    <dbReference type="NCBI Taxonomy" id="37360"/>
    <lineage>
        <taxon>Eukaryota</taxon>
        <taxon>Sar</taxon>
        <taxon>Rhizaria</taxon>
        <taxon>Endomyxa</taxon>
        <taxon>Phytomyxea</taxon>
        <taxon>Plasmodiophorida</taxon>
        <taxon>Plasmodiophoridae</taxon>
        <taxon>Plasmodiophora</taxon>
    </lineage>
</organism>
<keyword evidence="4" id="KW-0496">Mitochondrion</keyword>
<dbReference type="Gene3D" id="1.10.167.10">
    <property type="entry name" value="Regulator of G-protein Signalling 4, domain 2"/>
    <property type="match status" value="1"/>
</dbReference>
<feature type="transmembrane region" description="Helical" evidence="1">
    <location>
        <begin position="131"/>
        <end position="154"/>
    </location>
</feature>
<accession>A0A0G4IVY2</accession>
<feature type="domain" description="RGS" evidence="2">
    <location>
        <begin position="278"/>
        <end position="434"/>
    </location>
</feature>
<evidence type="ECO:0000259" key="2">
    <source>
        <dbReference type="PROSITE" id="PS50132"/>
    </source>
</evidence>
<keyword evidence="1" id="KW-0472">Membrane</keyword>
<dbReference type="InterPro" id="IPR016137">
    <property type="entry name" value="RGS"/>
</dbReference>
<feature type="transmembrane region" description="Helical" evidence="1">
    <location>
        <begin position="235"/>
        <end position="258"/>
    </location>
</feature>
<dbReference type="Pfam" id="PF00615">
    <property type="entry name" value="RGS"/>
    <property type="match status" value="1"/>
</dbReference>
<dbReference type="InterPro" id="IPR044926">
    <property type="entry name" value="RGS_subdomain_2"/>
</dbReference>
<dbReference type="Proteomes" id="UP000039324">
    <property type="component" value="Unassembled WGS sequence"/>
</dbReference>
<keyword evidence="1" id="KW-0812">Transmembrane</keyword>
<gene>
    <name evidence="3" type="ORF">PBRA_001308</name>
    <name evidence="4" type="ORF">PLBR_LOCUS4623</name>
</gene>
<evidence type="ECO:0000313" key="5">
    <source>
        <dbReference type="Proteomes" id="UP000039324"/>
    </source>
</evidence>
<dbReference type="AlphaFoldDB" id="A0A0G4IVY2"/>
<feature type="transmembrane region" description="Helical" evidence="1">
    <location>
        <begin position="81"/>
        <end position="101"/>
    </location>
</feature>
<keyword evidence="5" id="KW-1185">Reference proteome</keyword>
<evidence type="ECO:0000313" key="3">
    <source>
        <dbReference type="EMBL" id="CEO99402.1"/>
    </source>
</evidence>
<name>A0A0G4IVY2_PLABS</name>
<feature type="transmembrane region" description="Helical" evidence="1">
    <location>
        <begin position="12"/>
        <end position="32"/>
    </location>
</feature>
<dbReference type="InterPro" id="IPR036305">
    <property type="entry name" value="RGS_sf"/>
</dbReference>
<proteinExistence type="predicted"/>
<dbReference type="EMBL" id="OVEO01000007">
    <property type="protein sequence ID" value="SPQ97408.1"/>
    <property type="molecule type" value="Genomic_DNA"/>
</dbReference>
<reference evidence="3 5" key="1">
    <citation type="submission" date="2015-02" db="EMBL/GenBank/DDBJ databases">
        <authorList>
            <person name="Chooi Y.-H."/>
        </authorList>
    </citation>
    <scope>NUCLEOTIDE SEQUENCE [LARGE SCALE GENOMIC DNA]</scope>
    <source>
        <strain evidence="3">E3</strain>
    </source>
</reference>
<dbReference type="CDD" id="cd07440">
    <property type="entry name" value="RGS"/>
    <property type="match status" value="1"/>
</dbReference>
<evidence type="ECO:0000313" key="6">
    <source>
        <dbReference type="Proteomes" id="UP000290189"/>
    </source>
</evidence>
<feature type="transmembrane region" description="Helical" evidence="1">
    <location>
        <begin position="44"/>
        <end position="61"/>
    </location>
</feature>
<dbReference type="EMBL" id="CDSF01000090">
    <property type="protein sequence ID" value="CEO99402.1"/>
    <property type="molecule type" value="Genomic_DNA"/>
</dbReference>
<feature type="transmembrane region" description="Helical" evidence="1">
    <location>
        <begin position="174"/>
        <end position="195"/>
    </location>
</feature>
<reference evidence="4 6" key="2">
    <citation type="submission" date="2018-03" db="EMBL/GenBank/DDBJ databases">
        <authorList>
            <person name="Fogelqvist J."/>
        </authorList>
    </citation>
    <scope>NUCLEOTIDE SEQUENCE [LARGE SCALE GENOMIC DNA]</scope>
</reference>
<evidence type="ECO:0000313" key="4">
    <source>
        <dbReference type="EMBL" id="SPQ97408.1"/>
    </source>
</evidence>
<dbReference type="PROSITE" id="PS50132">
    <property type="entry name" value="RGS"/>
    <property type="match status" value="1"/>
</dbReference>
<geneLocation type="mitochondrion" evidence="4"/>
<feature type="transmembrane region" description="Helical" evidence="1">
    <location>
        <begin position="207"/>
        <end position="229"/>
    </location>
</feature>
<evidence type="ECO:0000256" key="1">
    <source>
        <dbReference type="SAM" id="Phobius"/>
    </source>
</evidence>
<sequence length="487" mass="54469">MRQVDDDAVRAFTIACLVFTCAFVPVALALFVRRRRRQPILSRHPSIVAVATLAGVVYISTEAMATLMSDDLIDPIWRSTNAASIGITLWLHCYRCWLFYYSAGLANEVANVDASNGSWFRQHRHLASNQFAIHSTVAIVLLFAMPTLAFAITHPVYQSTSHANAFKAIPSVRIVVQMQIGEVLAMSIAVGVMAYKLKGLRDILGIITEFAWLARVGVVVVLLNIAYVTLDISGGVPACTQLVACLAVIVITVGFPVYRSFLHDRLQTECHRMSNPVLLERFLAVRANFDAMRTFMINEYAVESLLFWVDNNNYVAMFADPMTTTMEERRARALHIYRTYFAPGAPLPVNVGWEVTHELKRRFAAIGEPQPRRSLLHAAARRMSRVGVAVVPVEAYAAWDRPDLFERARIEIVRLIHDSLLYRFQAYPEYARLWDDFLQQDNAMRALTYVSDVAVVTTPSAIVDVCPARRVESAAYPTVNGGVNAGR</sequence>
<dbReference type="SUPFAM" id="SSF48097">
    <property type="entry name" value="Regulator of G-protein signaling, RGS"/>
    <property type="match status" value="1"/>
</dbReference>
<protein>
    <recommendedName>
        <fullName evidence="2">RGS domain-containing protein</fullName>
    </recommendedName>
</protein>